<evidence type="ECO:0000256" key="13">
    <source>
        <dbReference type="SAM" id="Phobius"/>
    </source>
</evidence>
<evidence type="ECO:0000256" key="12">
    <source>
        <dbReference type="SAM" id="MobiDB-lite"/>
    </source>
</evidence>
<evidence type="ECO:0000256" key="4">
    <source>
        <dbReference type="ARBA" id="ARBA00022692"/>
    </source>
</evidence>
<dbReference type="Gene3D" id="1.20.1070.10">
    <property type="entry name" value="Rhodopsin 7-helix transmembrane proteins"/>
    <property type="match status" value="1"/>
</dbReference>
<evidence type="ECO:0000256" key="5">
    <source>
        <dbReference type="ARBA" id="ARBA00022989"/>
    </source>
</evidence>
<dbReference type="InterPro" id="IPR017452">
    <property type="entry name" value="GPCR_Rhodpsn_7TM"/>
</dbReference>
<keyword evidence="7 13" id="KW-0472">Membrane</keyword>
<comment type="similarity">
    <text evidence="11">Belongs to the chemokine-like receptor (CMKLR) family.</text>
</comment>
<gene>
    <name evidence="15" type="ORF">AGOR_G00187660</name>
</gene>
<evidence type="ECO:0000256" key="7">
    <source>
        <dbReference type="ARBA" id="ARBA00023136"/>
    </source>
</evidence>
<keyword evidence="6" id="KW-0297">G-protein coupled receptor</keyword>
<dbReference type="PRINTS" id="PR00237">
    <property type="entry name" value="GPCRRHODOPSN"/>
</dbReference>
<comment type="caution">
    <text evidence="15">The sequence shown here is derived from an EMBL/GenBank/DDBJ whole genome shotgun (WGS) entry which is preliminary data.</text>
</comment>
<feature type="domain" description="G-protein coupled receptors family 1 profile" evidence="14">
    <location>
        <begin position="82"/>
        <end position="337"/>
    </location>
</feature>
<proteinExistence type="inferred from homology"/>
<dbReference type="Pfam" id="PF00001">
    <property type="entry name" value="7tm_1"/>
    <property type="match status" value="1"/>
</dbReference>
<dbReference type="GO" id="GO:0007204">
    <property type="term" value="P:positive regulation of cytosolic calcium ion concentration"/>
    <property type="evidence" value="ECO:0007669"/>
    <property type="project" value="TreeGrafter"/>
</dbReference>
<organism evidence="15 16">
    <name type="scientific">Albula goreensis</name>
    <dbReference type="NCBI Taxonomy" id="1534307"/>
    <lineage>
        <taxon>Eukaryota</taxon>
        <taxon>Metazoa</taxon>
        <taxon>Chordata</taxon>
        <taxon>Craniata</taxon>
        <taxon>Vertebrata</taxon>
        <taxon>Euteleostomi</taxon>
        <taxon>Actinopterygii</taxon>
        <taxon>Neopterygii</taxon>
        <taxon>Teleostei</taxon>
        <taxon>Albuliformes</taxon>
        <taxon>Albulidae</taxon>
        <taxon>Albula</taxon>
    </lineage>
</organism>
<evidence type="ECO:0000256" key="11">
    <source>
        <dbReference type="ARBA" id="ARBA00025736"/>
    </source>
</evidence>
<keyword evidence="2" id="KW-1003">Cell membrane</keyword>
<keyword evidence="3" id="KW-0597">Phosphoprotein</keyword>
<protein>
    <recommendedName>
        <fullName evidence="14">G-protein coupled receptors family 1 profile domain-containing protein</fullName>
    </recommendedName>
</protein>
<sequence>MIFWSLCTFTCLQEDSHRGGATLHYRRLVLSKATYFKKCNSMFPAAMEEEVGLNSSGCVGSAPPKQASMALLVLALLVGLPGNLFVVWTVVFRLRQRSVTAMLILQLALADALVLLTAPLFLHQLAMHGAWEFGEWACQLAHYWCGVNMYTSVYLVVLMSLDRLLGVARPLLSHTMRSKACLWPAVLGVWVTALVLALPSAFYHRLEQPCQGSQSPGGSVCTVHHPSPSHALLQYSLEAGAAFLLPFSILACSYCCIMRQLAQSQARWKRPRGHTSILIALILGAFLLVWAPYCLLNLLQVSALLARAQHLVGQCEKARRVLIALAFLSSSFNPLLYSCAGSTLSGPFSRNCLTRLLDSHAHSLRQPRSHAQLSLRSQKSRKVKEKEEEEVEEERGMSVHESETQ</sequence>
<dbReference type="PANTHER" id="PTHR24225:SF72">
    <property type="entry name" value="G-PROTEIN COUPLED RECEPTORS FAMILY 1 PROFILE DOMAIN-CONTAINING PROTEIN-RELATED"/>
    <property type="match status" value="1"/>
</dbReference>
<comment type="subcellular location">
    <subcellularLocation>
        <location evidence="1">Cell membrane</location>
        <topology evidence="1">Multi-pass membrane protein</topology>
    </subcellularLocation>
</comment>
<keyword evidence="9" id="KW-0325">Glycoprotein</keyword>
<dbReference type="GO" id="GO:0006954">
    <property type="term" value="P:inflammatory response"/>
    <property type="evidence" value="ECO:0007669"/>
    <property type="project" value="TreeGrafter"/>
</dbReference>
<feature type="transmembrane region" description="Helical" evidence="13">
    <location>
        <begin position="239"/>
        <end position="257"/>
    </location>
</feature>
<evidence type="ECO:0000256" key="8">
    <source>
        <dbReference type="ARBA" id="ARBA00023170"/>
    </source>
</evidence>
<dbReference type="AlphaFoldDB" id="A0A8T3CTY0"/>
<reference evidence="15" key="1">
    <citation type="submission" date="2021-01" db="EMBL/GenBank/DDBJ databases">
        <authorList>
            <person name="Zahm M."/>
            <person name="Roques C."/>
            <person name="Cabau C."/>
            <person name="Klopp C."/>
            <person name="Donnadieu C."/>
            <person name="Jouanno E."/>
            <person name="Lampietro C."/>
            <person name="Louis A."/>
            <person name="Herpin A."/>
            <person name="Echchiki A."/>
            <person name="Berthelot C."/>
            <person name="Parey E."/>
            <person name="Roest-Crollius H."/>
            <person name="Braasch I."/>
            <person name="Postlethwait J."/>
            <person name="Bobe J."/>
            <person name="Montfort J."/>
            <person name="Bouchez O."/>
            <person name="Begum T."/>
            <person name="Mejri S."/>
            <person name="Adams A."/>
            <person name="Chen W.-J."/>
            <person name="Guiguen Y."/>
        </authorList>
    </citation>
    <scope>NUCLEOTIDE SEQUENCE</scope>
    <source>
        <tissue evidence="15">Blood</tissue>
    </source>
</reference>
<keyword evidence="8" id="KW-0675">Receptor</keyword>
<dbReference type="Proteomes" id="UP000829720">
    <property type="component" value="Unassembled WGS sequence"/>
</dbReference>
<name>A0A8T3CTY0_9TELE</name>
<evidence type="ECO:0000256" key="1">
    <source>
        <dbReference type="ARBA" id="ARBA00004651"/>
    </source>
</evidence>
<dbReference type="InterPro" id="IPR000276">
    <property type="entry name" value="GPCR_Rhodpsn"/>
</dbReference>
<accession>A0A8T3CTY0</accession>
<evidence type="ECO:0000313" key="16">
    <source>
        <dbReference type="Proteomes" id="UP000829720"/>
    </source>
</evidence>
<feature type="transmembrane region" description="Helical" evidence="13">
    <location>
        <begin position="141"/>
        <end position="161"/>
    </location>
</feature>
<keyword evidence="4 13" id="KW-0812">Transmembrane</keyword>
<keyword evidence="5 13" id="KW-1133">Transmembrane helix</keyword>
<dbReference type="FunFam" id="1.20.1070.10:FF:000109">
    <property type="entry name" value="Leukotriene B4 receptor"/>
    <property type="match status" value="1"/>
</dbReference>
<evidence type="ECO:0000313" key="15">
    <source>
        <dbReference type="EMBL" id="KAI1888683.1"/>
    </source>
</evidence>
<feature type="transmembrane region" description="Helical" evidence="13">
    <location>
        <begin position="182"/>
        <end position="203"/>
    </location>
</feature>
<evidence type="ECO:0000256" key="6">
    <source>
        <dbReference type="ARBA" id="ARBA00023040"/>
    </source>
</evidence>
<evidence type="ECO:0000256" key="2">
    <source>
        <dbReference type="ARBA" id="ARBA00022475"/>
    </source>
</evidence>
<evidence type="ECO:0000256" key="10">
    <source>
        <dbReference type="ARBA" id="ARBA00023224"/>
    </source>
</evidence>
<dbReference type="GO" id="GO:0004974">
    <property type="term" value="F:leukotriene receptor activity"/>
    <property type="evidence" value="ECO:0007669"/>
    <property type="project" value="UniProtKB-ARBA"/>
</dbReference>
<dbReference type="InterPro" id="IPR000826">
    <property type="entry name" value="Formyl_rcpt-rel"/>
</dbReference>
<dbReference type="SUPFAM" id="SSF81321">
    <property type="entry name" value="Family A G protein-coupled receptor-like"/>
    <property type="match status" value="1"/>
</dbReference>
<feature type="transmembrane region" description="Helical" evidence="13">
    <location>
        <begin position="277"/>
        <end position="301"/>
    </location>
</feature>
<dbReference type="OrthoDB" id="8888529at2759"/>
<feature type="transmembrane region" description="Helical" evidence="13">
    <location>
        <begin position="99"/>
        <end position="121"/>
    </location>
</feature>
<keyword evidence="10" id="KW-0807">Transducer</keyword>
<dbReference type="PROSITE" id="PS50262">
    <property type="entry name" value="G_PROTEIN_RECEP_F1_2"/>
    <property type="match status" value="1"/>
</dbReference>
<evidence type="ECO:0000256" key="9">
    <source>
        <dbReference type="ARBA" id="ARBA00023180"/>
    </source>
</evidence>
<feature type="transmembrane region" description="Helical" evidence="13">
    <location>
        <begin position="69"/>
        <end position="92"/>
    </location>
</feature>
<feature type="compositionally biased region" description="Basic and acidic residues" evidence="12">
    <location>
        <begin position="394"/>
        <end position="405"/>
    </location>
</feature>
<feature type="region of interest" description="Disordered" evidence="12">
    <location>
        <begin position="363"/>
        <end position="405"/>
    </location>
</feature>
<keyword evidence="16" id="KW-1185">Reference proteome</keyword>
<dbReference type="EMBL" id="JAERUA010000017">
    <property type="protein sequence ID" value="KAI1888683.1"/>
    <property type="molecule type" value="Genomic_DNA"/>
</dbReference>
<evidence type="ECO:0000259" key="14">
    <source>
        <dbReference type="PROSITE" id="PS50262"/>
    </source>
</evidence>
<dbReference type="GO" id="GO:0004875">
    <property type="term" value="F:complement receptor activity"/>
    <property type="evidence" value="ECO:0007669"/>
    <property type="project" value="TreeGrafter"/>
</dbReference>
<evidence type="ECO:0000256" key="3">
    <source>
        <dbReference type="ARBA" id="ARBA00022553"/>
    </source>
</evidence>
<dbReference type="PANTHER" id="PTHR24225">
    <property type="entry name" value="CHEMOTACTIC RECEPTOR"/>
    <property type="match status" value="1"/>
</dbReference>
<dbReference type="GO" id="GO:0005886">
    <property type="term" value="C:plasma membrane"/>
    <property type="evidence" value="ECO:0007669"/>
    <property type="project" value="UniProtKB-SubCell"/>
</dbReference>
<dbReference type="GO" id="GO:0007200">
    <property type="term" value="P:phospholipase C-activating G protein-coupled receptor signaling pathway"/>
    <property type="evidence" value="ECO:0007669"/>
    <property type="project" value="TreeGrafter"/>
</dbReference>